<name>A0AC35G5X1_9BILA</name>
<sequence>MSATEDKNDDDSVGTSCDEADEKEFQELVERELIVEKYERGPEGQEVDPWENPDFELYKVTDRYGFVHKSPEDIEADKRQKEKDRIKKELEREAKWLTMVDEWKARHPSKLPERIWKGVPEKLRSVIWQKLLGVEELKKGQKPNLYRELLIRARLVSPDIRQIDLDINRTYRDNLAFRRRYDVKQQSLFHVLAAYAMYNTEIGYCQGMSQIAGLFLMYMDEEDAFWALHSLMTSRRHAMHGMFAPGFPKLHRFQEHYEKILIKYLPKLKKHFDNEGVIPSYLTKWWFGCFLDRVPFPLALRIWDVFLYYGDSILIAMGYNIMRLHQKTLKKLSMEKCLDFIQSGLAKDFGYSFDDTMESLKKCLDKLQKDKTALPHPPAPDAIPEFPVKPLGPILARSMVDIRMDIAEIQSKGSRANSLHGKSPAPRRRKNVPSPLQTTKRGGSNRPPVAPSQQQQSTSLGPSTATILPNGTVSPPPIGRVSPNSSEEKGSTTNTNNPQLNGPRKPMKPVIPDSDGFVPMSPRKATTTPNNRGSVYDNVPSASASNEPNVFGYGNHYRTSSNRSHNDSIRHSRETSADRIHRTPNNVTYVEIGEQEGGMPTIPAPDYDGADTNDRLFQVRNEKLLRTASAYQARRVHTNGGTSDKQPALPPTGAFGAFPSHSRPMGNSLKQRPPQQPGRYYFEADPPGVVPEAHEPPPTSPRQFSNSNGGTRNNNGHKHSFV</sequence>
<organism evidence="1 2">
    <name type="scientific">Panagrolaimus sp. PS1159</name>
    <dbReference type="NCBI Taxonomy" id="55785"/>
    <lineage>
        <taxon>Eukaryota</taxon>
        <taxon>Metazoa</taxon>
        <taxon>Ecdysozoa</taxon>
        <taxon>Nematoda</taxon>
        <taxon>Chromadorea</taxon>
        <taxon>Rhabditida</taxon>
        <taxon>Tylenchina</taxon>
        <taxon>Panagrolaimomorpha</taxon>
        <taxon>Panagrolaimoidea</taxon>
        <taxon>Panagrolaimidae</taxon>
        <taxon>Panagrolaimus</taxon>
    </lineage>
</organism>
<dbReference type="WBParaSite" id="PS1159_v2.g24279.t1">
    <property type="protein sequence ID" value="PS1159_v2.g24279.t1"/>
    <property type="gene ID" value="PS1159_v2.g24279"/>
</dbReference>
<dbReference type="Proteomes" id="UP000887580">
    <property type="component" value="Unplaced"/>
</dbReference>
<proteinExistence type="predicted"/>
<accession>A0AC35G5X1</accession>
<protein>
    <submittedName>
        <fullName evidence="2">Rab-GAP TBC domain-containing protein</fullName>
    </submittedName>
</protein>
<evidence type="ECO:0000313" key="1">
    <source>
        <dbReference type="Proteomes" id="UP000887580"/>
    </source>
</evidence>
<evidence type="ECO:0000313" key="2">
    <source>
        <dbReference type="WBParaSite" id="PS1159_v2.g24279.t1"/>
    </source>
</evidence>
<reference evidence="2" key="1">
    <citation type="submission" date="2022-11" db="UniProtKB">
        <authorList>
            <consortium name="WormBaseParasite"/>
        </authorList>
    </citation>
    <scope>IDENTIFICATION</scope>
</reference>